<keyword evidence="2" id="KW-1185">Reference proteome</keyword>
<sequence length="195" mass="23242">MSTPTRPPRIENIAELDPLLQPIWRVYTKEELQRFDDIPPFEHLPAPFIPGYRQRLKPPLMYFGWKINVDDWLEYAEQHGCTVMTRIMHFKYEHPPDDDEKDIDEMIAVEEVDKYATALQVFWSFLWELKITPHGHSPLKCCKGVKGPRTIVVLRDNFKGNSSLTSEKLEKLQELMRQSEPPRWYPSSFFHWSYY</sequence>
<reference evidence="1 2" key="1">
    <citation type="submission" date="2018-02" db="EMBL/GenBank/DDBJ databases">
        <title>Genome sequence of the basidiomycete white-rot fungus Phlebia centrifuga.</title>
        <authorList>
            <person name="Granchi Z."/>
            <person name="Peng M."/>
            <person name="de Vries R.P."/>
            <person name="Hilden K."/>
            <person name="Makela M.R."/>
            <person name="Grigoriev I."/>
            <person name="Riley R."/>
        </authorList>
    </citation>
    <scope>NUCLEOTIDE SEQUENCE [LARGE SCALE GENOMIC DNA]</scope>
    <source>
        <strain evidence="1 2">FBCC195</strain>
    </source>
</reference>
<dbReference type="Proteomes" id="UP000186601">
    <property type="component" value="Unassembled WGS sequence"/>
</dbReference>
<evidence type="ECO:0000313" key="2">
    <source>
        <dbReference type="Proteomes" id="UP000186601"/>
    </source>
</evidence>
<comment type="caution">
    <text evidence="1">The sequence shown here is derived from an EMBL/GenBank/DDBJ whole genome shotgun (WGS) entry which is preliminary data.</text>
</comment>
<evidence type="ECO:0000313" key="1">
    <source>
        <dbReference type="EMBL" id="PSR78088.1"/>
    </source>
</evidence>
<organism evidence="1 2">
    <name type="scientific">Hermanssonia centrifuga</name>
    <dbReference type="NCBI Taxonomy" id="98765"/>
    <lineage>
        <taxon>Eukaryota</taxon>
        <taxon>Fungi</taxon>
        <taxon>Dikarya</taxon>
        <taxon>Basidiomycota</taxon>
        <taxon>Agaricomycotina</taxon>
        <taxon>Agaricomycetes</taxon>
        <taxon>Polyporales</taxon>
        <taxon>Meruliaceae</taxon>
        <taxon>Hermanssonia</taxon>
    </lineage>
</organism>
<accession>A0A2R6NW52</accession>
<gene>
    <name evidence="1" type="ORF">PHLCEN_2v7582</name>
</gene>
<proteinExistence type="predicted"/>
<protein>
    <submittedName>
        <fullName evidence="1">Uncharacterized protein</fullName>
    </submittedName>
</protein>
<dbReference type="EMBL" id="MLYV02000759">
    <property type="protein sequence ID" value="PSR78088.1"/>
    <property type="molecule type" value="Genomic_DNA"/>
</dbReference>
<name>A0A2R6NW52_9APHY</name>
<dbReference type="OrthoDB" id="2802253at2759"/>
<dbReference type="AlphaFoldDB" id="A0A2R6NW52"/>